<dbReference type="AlphaFoldDB" id="A0A0F9QWD3"/>
<gene>
    <name evidence="1" type="ORF">LCGC14_1046050</name>
</gene>
<comment type="caution">
    <text evidence="1">The sequence shown here is derived from an EMBL/GenBank/DDBJ whole genome shotgun (WGS) entry which is preliminary data.</text>
</comment>
<reference evidence="1" key="1">
    <citation type="journal article" date="2015" name="Nature">
        <title>Complex archaea that bridge the gap between prokaryotes and eukaryotes.</title>
        <authorList>
            <person name="Spang A."/>
            <person name="Saw J.H."/>
            <person name="Jorgensen S.L."/>
            <person name="Zaremba-Niedzwiedzka K."/>
            <person name="Martijn J."/>
            <person name="Lind A.E."/>
            <person name="van Eijk R."/>
            <person name="Schleper C."/>
            <person name="Guy L."/>
            <person name="Ettema T.J."/>
        </authorList>
    </citation>
    <scope>NUCLEOTIDE SEQUENCE</scope>
</reference>
<dbReference type="EMBL" id="LAZR01004342">
    <property type="protein sequence ID" value="KKN09488.1"/>
    <property type="molecule type" value="Genomic_DNA"/>
</dbReference>
<sequence length="112" mass="12317">MTDLETFANDRFAEKWTEAMPGLMLVRCVRKDAPDLPESVQSKISVPGPLRDSTAKSIATIAVGHLLRQVGDLWLNAPAIILPGVIEIGDEEEFISFTLPIEGTSYHPDRAK</sequence>
<accession>A0A0F9QWD3</accession>
<name>A0A0F9QWD3_9ZZZZ</name>
<organism evidence="1">
    <name type="scientific">marine sediment metagenome</name>
    <dbReference type="NCBI Taxonomy" id="412755"/>
    <lineage>
        <taxon>unclassified sequences</taxon>
        <taxon>metagenomes</taxon>
        <taxon>ecological metagenomes</taxon>
    </lineage>
</organism>
<protein>
    <submittedName>
        <fullName evidence="1">Uncharacterized protein</fullName>
    </submittedName>
</protein>
<proteinExistence type="predicted"/>
<evidence type="ECO:0000313" key="1">
    <source>
        <dbReference type="EMBL" id="KKN09488.1"/>
    </source>
</evidence>